<proteinExistence type="predicted"/>
<dbReference type="InterPro" id="IPR043519">
    <property type="entry name" value="NT_sf"/>
</dbReference>
<dbReference type="Gene3D" id="3.30.460.10">
    <property type="entry name" value="Beta Polymerase, domain 2"/>
    <property type="match status" value="1"/>
</dbReference>
<accession>A0ABW4L7A5</accession>
<comment type="caution">
    <text evidence="3">The sequence shown here is derived from an EMBL/GenBank/DDBJ whole genome shotgun (WGS) entry which is preliminary data.</text>
</comment>
<evidence type="ECO:0000259" key="2">
    <source>
        <dbReference type="SMART" id="SM00954"/>
    </source>
</evidence>
<evidence type="ECO:0000313" key="3">
    <source>
        <dbReference type="EMBL" id="MFD1718347.1"/>
    </source>
</evidence>
<dbReference type="EMBL" id="JBHUEE010000005">
    <property type="protein sequence ID" value="MFD1718347.1"/>
    <property type="molecule type" value="Genomic_DNA"/>
</dbReference>
<dbReference type="SUPFAM" id="SSF81301">
    <property type="entry name" value="Nucleotidyltransferase"/>
    <property type="match status" value="1"/>
</dbReference>
<dbReference type="RefSeq" id="WP_388006457.1">
    <property type="nucleotide sequence ID" value="NZ_JBHUEE010000005.1"/>
</dbReference>
<organism evidence="3 4">
    <name type="scientific">Georgenia deserti</name>
    <dbReference type="NCBI Taxonomy" id="2093781"/>
    <lineage>
        <taxon>Bacteria</taxon>
        <taxon>Bacillati</taxon>
        <taxon>Actinomycetota</taxon>
        <taxon>Actinomycetes</taxon>
        <taxon>Micrococcales</taxon>
        <taxon>Bogoriellaceae</taxon>
        <taxon>Georgenia</taxon>
    </lineage>
</organism>
<name>A0ABW4L7A5_9MICO</name>
<dbReference type="Gene3D" id="1.10.287.860">
    <property type="entry name" value="Nucleotidyltransferase"/>
    <property type="match status" value="1"/>
</dbReference>
<dbReference type="Pfam" id="PF04607">
    <property type="entry name" value="RelA_SpoT"/>
    <property type="match status" value="1"/>
</dbReference>
<sequence>MHEPASMQPEMILQRVAEHLGQDDGAARDVLPAELRELQRELTRFRLRYKFALDEITTKLRILQEEFEQTHSHSPIEHVRTRLKSAESMMSKAMKRGCEPTLESIAEKIQDIAGARVVCPFISDVYWIKDMLAAQADVTILEVKDYIAAPKPNGYRSLHLILTIPVFLSDRTENVPVELQIRTIAMDFWASVDHQIHYKYDGAVPASLLEELSSAARTAGELDETMARLRGELRATENGTNGQYLA</sequence>
<protein>
    <submittedName>
        <fullName evidence="3">GTP pyrophosphokinase family protein</fullName>
    </submittedName>
</protein>
<dbReference type="InterPro" id="IPR052366">
    <property type="entry name" value="GTP_Pyrophosphokinase"/>
</dbReference>
<dbReference type="CDD" id="cd05399">
    <property type="entry name" value="NT_Rel-Spo_like"/>
    <property type="match status" value="1"/>
</dbReference>
<dbReference type="InterPro" id="IPR007685">
    <property type="entry name" value="RelA_SpoT"/>
</dbReference>
<gene>
    <name evidence="3" type="ORF">ACFSE6_10910</name>
</gene>
<dbReference type="PANTHER" id="PTHR47837">
    <property type="entry name" value="GTP PYROPHOSPHOKINASE YJBM"/>
    <property type="match status" value="1"/>
</dbReference>
<feature type="domain" description="RelA/SpoT" evidence="2">
    <location>
        <begin position="81"/>
        <end position="204"/>
    </location>
</feature>
<keyword evidence="4" id="KW-1185">Reference proteome</keyword>
<evidence type="ECO:0000313" key="4">
    <source>
        <dbReference type="Proteomes" id="UP001597277"/>
    </source>
</evidence>
<dbReference type="SMART" id="SM00954">
    <property type="entry name" value="RelA_SpoT"/>
    <property type="match status" value="1"/>
</dbReference>
<dbReference type="Proteomes" id="UP001597277">
    <property type="component" value="Unassembled WGS sequence"/>
</dbReference>
<dbReference type="PANTHER" id="PTHR47837:SF2">
    <property type="entry name" value="GTP PYROPHOSPHOKINASE YWAC"/>
    <property type="match status" value="1"/>
</dbReference>
<reference evidence="4" key="1">
    <citation type="journal article" date="2019" name="Int. J. Syst. Evol. Microbiol.">
        <title>The Global Catalogue of Microorganisms (GCM) 10K type strain sequencing project: providing services to taxonomists for standard genome sequencing and annotation.</title>
        <authorList>
            <consortium name="The Broad Institute Genomics Platform"/>
            <consortium name="The Broad Institute Genome Sequencing Center for Infectious Disease"/>
            <person name="Wu L."/>
            <person name="Ma J."/>
        </authorList>
    </citation>
    <scope>NUCLEOTIDE SEQUENCE [LARGE SCALE GENOMIC DNA]</scope>
    <source>
        <strain evidence="4">JCM 17130</strain>
    </source>
</reference>
<keyword evidence="1" id="KW-0175">Coiled coil</keyword>
<feature type="coiled-coil region" evidence="1">
    <location>
        <begin position="35"/>
        <end position="96"/>
    </location>
</feature>
<evidence type="ECO:0000256" key="1">
    <source>
        <dbReference type="SAM" id="Coils"/>
    </source>
</evidence>